<dbReference type="Gene3D" id="1.10.10.10">
    <property type="entry name" value="Winged helix-like DNA-binding domain superfamily/Winged helix DNA-binding domain"/>
    <property type="match status" value="1"/>
</dbReference>
<evidence type="ECO:0000256" key="3">
    <source>
        <dbReference type="ARBA" id="ARBA00023016"/>
    </source>
</evidence>
<dbReference type="HAMAP" id="MF_00081">
    <property type="entry name" value="HrcA"/>
    <property type="match status" value="1"/>
</dbReference>
<dbReference type="Pfam" id="PF03444">
    <property type="entry name" value="WHD_HrcA"/>
    <property type="match status" value="1"/>
</dbReference>
<dbReference type="SUPFAM" id="SSF46785">
    <property type="entry name" value="Winged helix' DNA-binding domain"/>
    <property type="match status" value="1"/>
</dbReference>
<dbReference type="GO" id="GO:0003677">
    <property type="term" value="F:DNA binding"/>
    <property type="evidence" value="ECO:0007669"/>
    <property type="project" value="InterPro"/>
</dbReference>
<dbReference type="RefSeq" id="WP_106588687.1">
    <property type="nucleotide sequence ID" value="NZ_PYAV01000007.1"/>
</dbReference>
<evidence type="ECO:0000313" key="9">
    <source>
        <dbReference type="Proteomes" id="UP000242310"/>
    </source>
</evidence>
<evidence type="ECO:0000313" key="8">
    <source>
        <dbReference type="EMBL" id="PSL45036.1"/>
    </source>
</evidence>
<accession>A0A2P8HFP3</accession>
<evidence type="ECO:0000259" key="6">
    <source>
        <dbReference type="Pfam" id="PF01628"/>
    </source>
</evidence>
<evidence type="ECO:0000259" key="7">
    <source>
        <dbReference type="Pfam" id="PF03444"/>
    </source>
</evidence>
<dbReference type="InterPro" id="IPR036388">
    <property type="entry name" value="WH-like_DNA-bd_sf"/>
</dbReference>
<protein>
    <recommendedName>
        <fullName evidence="5">Heat-inducible transcription repressor HrcA</fullName>
    </recommendedName>
</protein>
<feature type="domain" description="Winged helix-turn-helix transcription repressor HrcA DNA-binding" evidence="7">
    <location>
        <begin position="1"/>
        <end position="72"/>
    </location>
</feature>
<keyword evidence="3 5" id="KW-0346">Stress response</keyword>
<evidence type="ECO:0000256" key="1">
    <source>
        <dbReference type="ARBA" id="ARBA00022491"/>
    </source>
</evidence>
<evidence type="ECO:0000256" key="4">
    <source>
        <dbReference type="ARBA" id="ARBA00023163"/>
    </source>
</evidence>
<dbReference type="Gene3D" id="3.30.390.60">
    <property type="entry name" value="Heat-inducible transcription repressor hrca homolog, domain 3"/>
    <property type="match status" value="1"/>
</dbReference>
<sequence>MLTKRQLFILEAIIDGYTKTAEAVGSRSISKREDVSYSPATVRNEMADLETLGFLEKPHSSSGRIPSNKGYRYYVDHLLLPRRVSESDIVDIRQLFADRITETEDVIRKSAEVLSDLTSYISVALGPDAFNTKLKHLQIVPLYESTAVAVLVTDTGSVEHRQITLPEGLEAQELEKVVRILNDRLQGVPLIELNKALYQEVASVMEQHLSQHMDVMHSLENALHTDKSEKVYYGGKTNLLSQPEFKDVDKVRSLLELLEKDEQMHQLMVPTQSGITVKIGEENDIEAFEDVSMITATYQIGGKPVGTIGILGPTRMEYSRVIGLLQYLTHDLTKMLTSWHHRE</sequence>
<dbReference type="InterPro" id="IPR023120">
    <property type="entry name" value="WHTH_transcript_rep_HrcA_IDD"/>
</dbReference>
<comment type="caution">
    <text evidence="8">The sequence shown here is derived from an EMBL/GenBank/DDBJ whole genome shotgun (WGS) entry which is preliminary data.</text>
</comment>
<proteinExistence type="inferred from homology"/>
<keyword evidence="4 5" id="KW-0804">Transcription</keyword>
<dbReference type="InterPro" id="IPR029016">
    <property type="entry name" value="GAF-like_dom_sf"/>
</dbReference>
<name>A0A2P8HFP3_9BACI</name>
<gene>
    <name evidence="5" type="primary">hrcA</name>
    <name evidence="8" type="ORF">B0H94_10741</name>
</gene>
<comment type="similarity">
    <text evidence="5">Belongs to the HrcA family.</text>
</comment>
<keyword evidence="1 5" id="KW-0678">Repressor</keyword>
<dbReference type="PIRSF" id="PIRSF005485">
    <property type="entry name" value="HrcA"/>
    <property type="match status" value="1"/>
</dbReference>
<evidence type="ECO:0000256" key="2">
    <source>
        <dbReference type="ARBA" id="ARBA00023015"/>
    </source>
</evidence>
<reference evidence="8 9" key="1">
    <citation type="submission" date="2018-03" db="EMBL/GenBank/DDBJ databases">
        <title>Genomic Encyclopedia of Type Strains, Phase III (KMG-III): the genomes of soil and plant-associated and newly described type strains.</title>
        <authorList>
            <person name="Whitman W."/>
        </authorList>
    </citation>
    <scope>NUCLEOTIDE SEQUENCE [LARGE SCALE GENOMIC DNA]</scope>
    <source>
        <strain evidence="8 9">CGMCC 1.07653</strain>
    </source>
</reference>
<dbReference type="InterPro" id="IPR036390">
    <property type="entry name" value="WH_DNA-bd_sf"/>
</dbReference>
<feature type="domain" description="Heat-inducible transcription repressor HrcA C-terminal" evidence="6">
    <location>
        <begin position="104"/>
        <end position="322"/>
    </location>
</feature>
<dbReference type="Proteomes" id="UP000242310">
    <property type="component" value="Unassembled WGS sequence"/>
</dbReference>
<keyword evidence="2 5" id="KW-0805">Transcription regulation</keyword>
<dbReference type="AlphaFoldDB" id="A0A2P8HFP3"/>
<dbReference type="OrthoDB" id="9783139at2"/>
<evidence type="ECO:0000256" key="5">
    <source>
        <dbReference type="HAMAP-Rule" id="MF_00081"/>
    </source>
</evidence>
<dbReference type="Pfam" id="PF01628">
    <property type="entry name" value="HrcA"/>
    <property type="match status" value="1"/>
</dbReference>
<dbReference type="EMBL" id="PYAV01000007">
    <property type="protein sequence ID" value="PSL45036.1"/>
    <property type="molecule type" value="Genomic_DNA"/>
</dbReference>
<comment type="function">
    <text evidence="5">Negative regulator of class I heat shock genes (grpE-dnaK-dnaJ and groELS operons). Prevents heat-shock induction of these operons.</text>
</comment>
<dbReference type="NCBIfam" id="TIGR00331">
    <property type="entry name" value="hrcA"/>
    <property type="match status" value="1"/>
</dbReference>
<dbReference type="InterPro" id="IPR002571">
    <property type="entry name" value="HrcA"/>
</dbReference>
<dbReference type="Gene3D" id="3.30.450.40">
    <property type="match status" value="1"/>
</dbReference>
<organism evidence="8 9">
    <name type="scientific">Salsuginibacillus halophilus</name>
    <dbReference type="NCBI Taxonomy" id="517424"/>
    <lineage>
        <taxon>Bacteria</taxon>
        <taxon>Bacillati</taxon>
        <taxon>Bacillota</taxon>
        <taxon>Bacilli</taxon>
        <taxon>Bacillales</taxon>
        <taxon>Bacillaceae</taxon>
        <taxon>Salsuginibacillus</taxon>
    </lineage>
</organism>
<dbReference type="GO" id="GO:0045892">
    <property type="term" value="P:negative regulation of DNA-templated transcription"/>
    <property type="evidence" value="ECO:0007669"/>
    <property type="project" value="UniProtKB-UniRule"/>
</dbReference>
<dbReference type="SUPFAM" id="SSF55781">
    <property type="entry name" value="GAF domain-like"/>
    <property type="match status" value="1"/>
</dbReference>
<dbReference type="PANTHER" id="PTHR34824">
    <property type="entry name" value="HEAT-INDUCIBLE TRANSCRIPTION REPRESSOR HRCA"/>
    <property type="match status" value="1"/>
</dbReference>
<keyword evidence="9" id="KW-1185">Reference proteome</keyword>
<dbReference type="InterPro" id="IPR005104">
    <property type="entry name" value="WHTH_HrcA_DNA-bd"/>
</dbReference>
<dbReference type="InterPro" id="IPR021153">
    <property type="entry name" value="HrcA_C"/>
</dbReference>
<dbReference type="PANTHER" id="PTHR34824:SF1">
    <property type="entry name" value="HEAT-INDUCIBLE TRANSCRIPTION REPRESSOR HRCA"/>
    <property type="match status" value="1"/>
</dbReference>